<accession>A0A8R7TJI3</accession>
<dbReference type="GO" id="GO:0004523">
    <property type="term" value="F:RNA-DNA hybrid ribonuclease activity"/>
    <property type="evidence" value="ECO:0007669"/>
    <property type="project" value="InterPro"/>
</dbReference>
<dbReference type="InterPro" id="IPR012337">
    <property type="entry name" value="RNaseH-like_sf"/>
</dbReference>
<dbReference type="PANTHER" id="PTHR47074:SF11">
    <property type="entry name" value="REVERSE TRANSCRIPTASE-LIKE PROTEIN"/>
    <property type="match status" value="1"/>
</dbReference>
<reference evidence="2" key="2">
    <citation type="submission" date="2018-03" db="EMBL/GenBank/DDBJ databases">
        <title>The Triticum urartu genome reveals the dynamic nature of wheat genome evolution.</title>
        <authorList>
            <person name="Ling H."/>
            <person name="Ma B."/>
            <person name="Shi X."/>
            <person name="Liu H."/>
            <person name="Dong L."/>
            <person name="Sun H."/>
            <person name="Cao Y."/>
            <person name="Gao Q."/>
            <person name="Zheng S."/>
            <person name="Li Y."/>
            <person name="Yu Y."/>
            <person name="Du H."/>
            <person name="Qi M."/>
            <person name="Li Y."/>
            <person name="Yu H."/>
            <person name="Cui Y."/>
            <person name="Wang N."/>
            <person name="Chen C."/>
            <person name="Wu H."/>
            <person name="Zhao Y."/>
            <person name="Zhang J."/>
            <person name="Li Y."/>
            <person name="Zhou W."/>
            <person name="Zhang B."/>
            <person name="Hu W."/>
            <person name="Eijk M."/>
            <person name="Tang J."/>
            <person name="Witsenboer H."/>
            <person name="Zhao S."/>
            <person name="Li Z."/>
            <person name="Zhang A."/>
            <person name="Wang D."/>
            <person name="Liang C."/>
        </authorList>
    </citation>
    <scope>NUCLEOTIDE SEQUENCE [LARGE SCALE GENOMIC DNA]</scope>
    <source>
        <strain evidence="2">cv. G1812</strain>
    </source>
</reference>
<name>A0A8R7TJI3_TRIUA</name>
<dbReference type="SUPFAM" id="SSF53098">
    <property type="entry name" value="Ribonuclease H-like"/>
    <property type="match status" value="1"/>
</dbReference>
<evidence type="ECO:0000313" key="3">
    <source>
        <dbReference type="Proteomes" id="UP000015106"/>
    </source>
</evidence>
<dbReference type="Gene3D" id="3.30.420.10">
    <property type="entry name" value="Ribonuclease H-like superfamily/Ribonuclease H"/>
    <property type="match status" value="1"/>
</dbReference>
<reference evidence="2" key="3">
    <citation type="submission" date="2022-06" db="UniProtKB">
        <authorList>
            <consortium name="EnsemblPlants"/>
        </authorList>
    </citation>
    <scope>IDENTIFICATION</scope>
</reference>
<dbReference type="Gramene" id="TuG1812G0200003716.01.T01">
    <property type="protein sequence ID" value="TuG1812G0200003716.01.T01.cds457897"/>
    <property type="gene ID" value="TuG1812G0200003716.01"/>
</dbReference>
<dbReference type="InterPro" id="IPR044730">
    <property type="entry name" value="RNase_H-like_dom_plant"/>
</dbReference>
<dbReference type="CDD" id="cd06222">
    <property type="entry name" value="RNase_H_like"/>
    <property type="match status" value="1"/>
</dbReference>
<proteinExistence type="predicted"/>
<dbReference type="AlphaFoldDB" id="A0A8R7TJI3"/>
<dbReference type="PANTHER" id="PTHR47074">
    <property type="entry name" value="BNAC02G40300D PROTEIN"/>
    <property type="match status" value="1"/>
</dbReference>
<reference evidence="3" key="1">
    <citation type="journal article" date="2013" name="Nature">
        <title>Draft genome of the wheat A-genome progenitor Triticum urartu.</title>
        <authorList>
            <person name="Ling H.Q."/>
            <person name="Zhao S."/>
            <person name="Liu D."/>
            <person name="Wang J."/>
            <person name="Sun H."/>
            <person name="Zhang C."/>
            <person name="Fan H."/>
            <person name="Li D."/>
            <person name="Dong L."/>
            <person name="Tao Y."/>
            <person name="Gao C."/>
            <person name="Wu H."/>
            <person name="Li Y."/>
            <person name="Cui Y."/>
            <person name="Guo X."/>
            <person name="Zheng S."/>
            <person name="Wang B."/>
            <person name="Yu K."/>
            <person name="Liang Q."/>
            <person name="Yang W."/>
            <person name="Lou X."/>
            <person name="Chen J."/>
            <person name="Feng M."/>
            <person name="Jian J."/>
            <person name="Zhang X."/>
            <person name="Luo G."/>
            <person name="Jiang Y."/>
            <person name="Liu J."/>
            <person name="Wang Z."/>
            <person name="Sha Y."/>
            <person name="Zhang B."/>
            <person name="Wu H."/>
            <person name="Tang D."/>
            <person name="Shen Q."/>
            <person name="Xue P."/>
            <person name="Zou S."/>
            <person name="Wang X."/>
            <person name="Liu X."/>
            <person name="Wang F."/>
            <person name="Yang Y."/>
            <person name="An X."/>
            <person name="Dong Z."/>
            <person name="Zhang K."/>
            <person name="Zhang X."/>
            <person name="Luo M.C."/>
            <person name="Dvorak J."/>
            <person name="Tong Y."/>
            <person name="Wang J."/>
            <person name="Yang H."/>
            <person name="Li Z."/>
            <person name="Wang D."/>
            <person name="Zhang A."/>
            <person name="Wang J."/>
        </authorList>
    </citation>
    <scope>NUCLEOTIDE SEQUENCE</scope>
    <source>
        <strain evidence="3">cv. G1812</strain>
    </source>
</reference>
<feature type="domain" description="RNase H type-1" evidence="1">
    <location>
        <begin position="2"/>
        <end position="87"/>
    </location>
</feature>
<organism evidence="2 3">
    <name type="scientific">Triticum urartu</name>
    <name type="common">Red wild einkorn</name>
    <name type="synonym">Crithodium urartu</name>
    <dbReference type="NCBI Taxonomy" id="4572"/>
    <lineage>
        <taxon>Eukaryota</taxon>
        <taxon>Viridiplantae</taxon>
        <taxon>Streptophyta</taxon>
        <taxon>Embryophyta</taxon>
        <taxon>Tracheophyta</taxon>
        <taxon>Spermatophyta</taxon>
        <taxon>Magnoliopsida</taxon>
        <taxon>Liliopsida</taxon>
        <taxon>Poales</taxon>
        <taxon>Poaceae</taxon>
        <taxon>BOP clade</taxon>
        <taxon>Pooideae</taxon>
        <taxon>Triticodae</taxon>
        <taxon>Triticeae</taxon>
        <taxon>Triticinae</taxon>
        <taxon>Triticum</taxon>
    </lineage>
</organism>
<protein>
    <recommendedName>
        <fullName evidence="1">RNase H type-1 domain-containing protein</fullName>
    </recommendedName>
</protein>
<dbReference type="EnsemblPlants" id="TuG1812G0200003716.01.T01">
    <property type="protein sequence ID" value="TuG1812G0200003716.01.T01.cds457897"/>
    <property type="gene ID" value="TuG1812G0200003716.01"/>
</dbReference>
<dbReference type="Proteomes" id="UP000015106">
    <property type="component" value="Chromosome 2"/>
</dbReference>
<dbReference type="InterPro" id="IPR052929">
    <property type="entry name" value="RNase_H-like_EbsB-rel"/>
</dbReference>
<dbReference type="Pfam" id="PF13456">
    <property type="entry name" value="RVT_3"/>
    <property type="match status" value="1"/>
</dbReference>
<keyword evidence="3" id="KW-1185">Reference proteome</keyword>
<evidence type="ECO:0000259" key="1">
    <source>
        <dbReference type="Pfam" id="PF13456"/>
    </source>
</evidence>
<dbReference type="GO" id="GO:0003676">
    <property type="term" value="F:nucleic acid binding"/>
    <property type="evidence" value="ECO:0007669"/>
    <property type="project" value="InterPro"/>
</dbReference>
<sequence>GRGAWGCVARSDQGWFVVACAGKLDHLASLLQAEATACIKAIEAASEMGVHRVIFESDSLQLVKALNTSDYDKSSIGVLLREARSLYFASFDAF</sequence>
<evidence type="ECO:0000313" key="2">
    <source>
        <dbReference type="EnsemblPlants" id="TuG1812G0200003716.01.T01.cds457897"/>
    </source>
</evidence>
<dbReference type="InterPro" id="IPR036397">
    <property type="entry name" value="RNaseH_sf"/>
</dbReference>
<dbReference type="InterPro" id="IPR002156">
    <property type="entry name" value="RNaseH_domain"/>
</dbReference>